<gene>
    <name evidence="2" type="ORF">D9758_011051</name>
</gene>
<dbReference type="AlphaFoldDB" id="A0A8H5CSS1"/>
<comment type="caution">
    <text evidence="2">The sequence shown here is derived from an EMBL/GenBank/DDBJ whole genome shotgun (WGS) entry which is preliminary data.</text>
</comment>
<dbReference type="Proteomes" id="UP000559256">
    <property type="component" value="Unassembled WGS sequence"/>
</dbReference>
<name>A0A8H5CSS1_9AGAR</name>
<keyword evidence="1" id="KW-0175">Coiled coil</keyword>
<evidence type="ECO:0000313" key="2">
    <source>
        <dbReference type="EMBL" id="KAF5347175.1"/>
    </source>
</evidence>
<evidence type="ECO:0000256" key="1">
    <source>
        <dbReference type="SAM" id="Coils"/>
    </source>
</evidence>
<accession>A0A8H5CSS1</accession>
<organism evidence="2 3">
    <name type="scientific">Tetrapyrgos nigripes</name>
    <dbReference type="NCBI Taxonomy" id="182062"/>
    <lineage>
        <taxon>Eukaryota</taxon>
        <taxon>Fungi</taxon>
        <taxon>Dikarya</taxon>
        <taxon>Basidiomycota</taxon>
        <taxon>Agaricomycotina</taxon>
        <taxon>Agaricomycetes</taxon>
        <taxon>Agaricomycetidae</taxon>
        <taxon>Agaricales</taxon>
        <taxon>Marasmiineae</taxon>
        <taxon>Marasmiaceae</taxon>
        <taxon>Tetrapyrgos</taxon>
    </lineage>
</organism>
<feature type="coiled-coil region" evidence="1">
    <location>
        <begin position="166"/>
        <end position="193"/>
    </location>
</feature>
<evidence type="ECO:0000313" key="3">
    <source>
        <dbReference type="Proteomes" id="UP000559256"/>
    </source>
</evidence>
<protein>
    <submittedName>
        <fullName evidence="2">Uncharacterized protein</fullName>
    </submittedName>
</protein>
<reference evidence="2 3" key="1">
    <citation type="journal article" date="2020" name="ISME J.">
        <title>Uncovering the hidden diversity of litter-decomposition mechanisms in mushroom-forming fungi.</title>
        <authorList>
            <person name="Floudas D."/>
            <person name="Bentzer J."/>
            <person name="Ahren D."/>
            <person name="Johansson T."/>
            <person name="Persson P."/>
            <person name="Tunlid A."/>
        </authorList>
    </citation>
    <scope>NUCLEOTIDE SEQUENCE [LARGE SCALE GENOMIC DNA]</scope>
    <source>
        <strain evidence="2 3">CBS 291.85</strain>
    </source>
</reference>
<sequence>MTELFTPILPTELIEHIISTLWNFPQTLTKSNTHFLSWKDRAGFIQTSLLVHPVWRDLFLRVCSRDLYVTSSHCVHKLVEALNAANHSLNCGTVSTSSETESNNSRIDVTSMLTTRLQTRCSRITFHYDDNPSHLVVVKLEDTSLYSSTNPSARLILLANKITHYNAHLLELIEETQLRLEVLQLKKQKWTRVVEARGLEDTRKALGLPVAESSSCFRRVINAICKLERKVVTLGPDVEDELRERLGELVAEEELSEDDELELAYLEKWLWVIGEEKSFS</sequence>
<proteinExistence type="predicted"/>
<keyword evidence="3" id="KW-1185">Reference proteome</keyword>
<dbReference type="OrthoDB" id="2836053at2759"/>
<dbReference type="EMBL" id="JAACJM010000096">
    <property type="protein sequence ID" value="KAF5347175.1"/>
    <property type="molecule type" value="Genomic_DNA"/>
</dbReference>